<dbReference type="PANTHER" id="PTHR42809">
    <property type="entry name" value="FLAVODOXIN 2"/>
    <property type="match status" value="1"/>
</dbReference>
<comment type="similarity">
    <text evidence="3 8">Belongs to the flavodoxin family.</text>
</comment>
<keyword evidence="11" id="KW-1185">Reference proteome</keyword>
<dbReference type="AlphaFoldDB" id="A0A172ZIA1"/>
<gene>
    <name evidence="10" type="ORF">AR543_16045</name>
</gene>
<evidence type="ECO:0000256" key="7">
    <source>
        <dbReference type="ARBA" id="ARBA00022982"/>
    </source>
</evidence>
<dbReference type="STRING" id="1616788.AR543_16045"/>
<dbReference type="InterPro" id="IPR050619">
    <property type="entry name" value="Flavodoxin"/>
</dbReference>
<accession>A0A172ZIA1</accession>
<dbReference type="Proteomes" id="UP000078148">
    <property type="component" value="Chromosome"/>
</dbReference>
<dbReference type="SUPFAM" id="SSF52218">
    <property type="entry name" value="Flavoproteins"/>
    <property type="match status" value="1"/>
</dbReference>
<evidence type="ECO:0000256" key="5">
    <source>
        <dbReference type="ARBA" id="ARBA00022630"/>
    </source>
</evidence>
<comment type="cofactor">
    <cofactor evidence="1 8">
        <name>FMN</name>
        <dbReference type="ChEBI" id="CHEBI:58210"/>
    </cofactor>
</comment>
<dbReference type="InterPro" id="IPR029039">
    <property type="entry name" value="Flavoprotein-like_sf"/>
</dbReference>
<proteinExistence type="inferred from homology"/>
<reference evidence="10 11" key="2">
    <citation type="journal article" date="2016" name="Int. J. Syst. Evol. Microbiol.">
        <title>Paenibacillus bovis sp. nov., isolated from raw yak (Bos grunniens) milk.</title>
        <authorList>
            <person name="Gao C."/>
            <person name="Han J."/>
            <person name="Liu Z."/>
            <person name="Xu X."/>
            <person name="Hang F."/>
            <person name="Wu Z."/>
        </authorList>
    </citation>
    <scope>NUCLEOTIDE SEQUENCE [LARGE SCALE GENOMIC DNA]</scope>
    <source>
        <strain evidence="10 11">BD3526</strain>
    </source>
</reference>
<name>A0A172ZIA1_9BACL</name>
<evidence type="ECO:0000256" key="3">
    <source>
        <dbReference type="ARBA" id="ARBA00005267"/>
    </source>
</evidence>
<dbReference type="Pfam" id="PF00258">
    <property type="entry name" value="Flavodoxin_1"/>
    <property type="match status" value="1"/>
</dbReference>
<dbReference type="OrthoDB" id="9790745at2"/>
<dbReference type="InterPro" id="IPR001226">
    <property type="entry name" value="Flavodoxin_CS"/>
</dbReference>
<dbReference type="NCBIfam" id="NF005246">
    <property type="entry name" value="PRK06756.1"/>
    <property type="match status" value="1"/>
</dbReference>
<dbReference type="InterPro" id="IPR010087">
    <property type="entry name" value="Flav_short"/>
</dbReference>
<dbReference type="GO" id="GO:0016651">
    <property type="term" value="F:oxidoreductase activity, acting on NAD(P)H"/>
    <property type="evidence" value="ECO:0007669"/>
    <property type="project" value="UniProtKB-ARBA"/>
</dbReference>
<feature type="domain" description="Flavodoxin-like" evidence="9">
    <location>
        <begin position="4"/>
        <end position="143"/>
    </location>
</feature>
<dbReference type="PRINTS" id="PR00369">
    <property type="entry name" value="FLAVODOXIN"/>
</dbReference>
<keyword evidence="5 8" id="KW-0285">Flavoprotein</keyword>
<evidence type="ECO:0000313" key="10">
    <source>
        <dbReference type="EMBL" id="ANF97364.1"/>
    </source>
</evidence>
<dbReference type="RefSeq" id="WP_060535475.1">
    <property type="nucleotide sequence ID" value="NZ_CP013023.1"/>
</dbReference>
<protein>
    <recommendedName>
        <fullName evidence="8">Flavodoxin</fullName>
    </recommendedName>
</protein>
<dbReference type="PROSITE" id="PS00201">
    <property type="entry name" value="FLAVODOXIN"/>
    <property type="match status" value="1"/>
</dbReference>
<keyword evidence="6 8" id="KW-0288">FMN</keyword>
<dbReference type="GO" id="GO:0010181">
    <property type="term" value="F:FMN binding"/>
    <property type="evidence" value="ECO:0007669"/>
    <property type="project" value="UniProtKB-UniRule"/>
</dbReference>
<evidence type="ECO:0000256" key="6">
    <source>
        <dbReference type="ARBA" id="ARBA00022643"/>
    </source>
</evidence>
<dbReference type="GO" id="GO:0009055">
    <property type="term" value="F:electron transfer activity"/>
    <property type="evidence" value="ECO:0007669"/>
    <property type="project" value="UniProtKB-UniRule"/>
</dbReference>
<evidence type="ECO:0000313" key="11">
    <source>
        <dbReference type="Proteomes" id="UP000078148"/>
    </source>
</evidence>
<dbReference type="PROSITE" id="PS50902">
    <property type="entry name" value="FLAVODOXIN_LIKE"/>
    <property type="match status" value="1"/>
</dbReference>
<evidence type="ECO:0000256" key="2">
    <source>
        <dbReference type="ARBA" id="ARBA00003297"/>
    </source>
</evidence>
<sequence length="150" mass="16248">MPKILIVFASMTGNTEEMADLIAEGITSAGGVAELKQSMDVDADILLEYDAVMLGAYTWGDGELPDEFLDFYEDMDNLDLNGKKAAVFGSGDTAYDQYAAAVDLLTDKLRERGAEIVQESLKIELNPSAEDKETCRSFGKQFASTAVSLV</sequence>
<keyword evidence="7 8" id="KW-0249">Electron transport</keyword>
<dbReference type="InterPro" id="IPR008254">
    <property type="entry name" value="Flavodoxin/NO_synth"/>
</dbReference>
<organism evidence="10 11">
    <name type="scientific">Paenibacillus bovis</name>
    <dbReference type="NCBI Taxonomy" id="1616788"/>
    <lineage>
        <taxon>Bacteria</taxon>
        <taxon>Bacillati</taxon>
        <taxon>Bacillota</taxon>
        <taxon>Bacilli</taxon>
        <taxon>Bacillales</taxon>
        <taxon>Paenibacillaceae</taxon>
        <taxon>Paenibacillus</taxon>
    </lineage>
</organism>
<evidence type="ECO:0000256" key="4">
    <source>
        <dbReference type="ARBA" id="ARBA00022448"/>
    </source>
</evidence>
<dbReference type="PANTHER" id="PTHR42809:SF1">
    <property type="entry name" value="FLAVODOXIN 1"/>
    <property type="match status" value="1"/>
</dbReference>
<comment type="function">
    <text evidence="2 8">Low-potential electron donor to a number of redox enzymes.</text>
</comment>
<evidence type="ECO:0000256" key="8">
    <source>
        <dbReference type="RuleBase" id="RU367037"/>
    </source>
</evidence>
<evidence type="ECO:0000259" key="9">
    <source>
        <dbReference type="PROSITE" id="PS50902"/>
    </source>
</evidence>
<dbReference type="NCBIfam" id="NF005216">
    <property type="entry name" value="PRK06703.1"/>
    <property type="match status" value="1"/>
</dbReference>
<dbReference type="Gene3D" id="3.40.50.360">
    <property type="match status" value="1"/>
</dbReference>
<dbReference type="KEGG" id="pbv:AR543_16045"/>
<reference evidence="11" key="1">
    <citation type="submission" date="2015-10" db="EMBL/GenBank/DDBJ databases">
        <title>Genome of Paenibacillus bovis sp. nov.</title>
        <authorList>
            <person name="Wu Z."/>
            <person name="Gao C."/>
            <person name="Liu Z."/>
            <person name="Zheng H."/>
        </authorList>
    </citation>
    <scope>NUCLEOTIDE SEQUENCE [LARGE SCALE GENOMIC DNA]</scope>
    <source>
        <strain evidence="11">BD3526</strain>
    </source>
</reference>
<dbReference type="InterPro" id="IPR001094">
    <property type="entry name" value="Flavdoxin-like"/>
</dbReference>
<keyword evidence="4 8" id="KW-0813">Transport</keyword>
<dbReference type="NCBIfam" id="TIGR01753">
    <property type="entry name" value="flav_short"/>
    <property type="match status" value="1"/>
</dbReference>
<evidence type="ECO:0000256" key="1">
    <source>
        <dbReference type="ARBA" id="ARBA00001917"/>
    </source>
</evidence>
<dbReference type="EMBL" id="CP013023">
    <property type="protein sequence ID" value="ANF97364.1"/>
    <property type="molecule type" value="Genomic_DNA"/>
</dbReference>